<protein>
    <recommendedName>
        <fullName evidence="4">Energy-coupling factor transport system substrate-specific component</fullName>
    </recommendedName>
</protein>
<name>A0A1F4W2L9_UNCKA</name>
<dbReference type="AlphaFoldDB" id="A0A1F4W2L9"/>
<dbReference type="InterPro" id="IPR017195">
    <property type="entry name" value="ABC_thiamin-permease_prd"/>
</dbReference>
<keyword evidence="1" id="KW-0812">Transmembrane</keyword>
<evidence type="ECO:0000313" key="2">
    <source>
        <dbReference type="EMBL" id="OGC63620.1"/>
    </source>
</evidence>
<feature type="transmembrane region" description="Helical" evidence="1">
    <location>
        <begin position="152"/>
        <end position="174"/>
    </location>
</feature>
<evidence type="ECO:0008006" key="4">
    <source>
        <dbReference type="Google" id="ProtNLM"/>
    </source>
</evidence>
<dbReference type="EMBL" id="MEVT01000005">
    <property type="protein sequence ID" value="OGC63620.1"/>
    <property type="molecule type" value="Genomic_DNA"/>
</dbReference>
<accession>A0A1F4W2L9</accession>
<keyword evidence="1" id="KW-1133">Transmembrane helix</keyword>
<dbReference type="Proteomes" id="UP000176614">
    <property type="component" value="Unassembled WGS sequence"/>
</dbReference>
<feature type="transmembrane region" description="Helical" evidence="1">
    <location>
        <begin position="78"/>
        <end position="100"/>
    </location>
</feature>
<gene>
    <name evidence="2" type="ORF">A2264_04610</name>
</gene>
<organism evidence="2 3">
    <name type="scientific">candidate division WWE3 bacterium RIFOXYA2_FULL_46_9</name>
    <dbReference type="NCBI Taxonomy" id="1802636"/>
    <lineage>
        <taxon>Bacteria</taxon>
        <taxon>Katanobacteria</taxon>
    </lineage>
</organism>
<evidence type="ECO:0000256" key="1">
    <source>
        <dbReference type="SAM" id="Phobius"/>
    </source>
</evidence>
<proteinExistence type="predicted"/>
<feature type="transmembrane region" description="Helical" evidence="1">
    <location>
        <begin position="46"/>
        <end position="66"/>
    </location>
</feature>
<evidence type="ECO:0000313" key="3">
    <source>
        <dbReference type="Proteomes" id="UP000176614"/>
    </source>
</evidence>
<feature type="transmembrane region" description="Helical" evidence="1">
    <location>
        <begin position="16"/>
        <end position="34"/>
    </location>
</feature>
<feature type="transmembrane region" description="Helical" evidence="1">
    <location>
        <begin position="107"/>
        <end position="132"/>
    </location>
</feature>
<dbReference type="Pfam" id="PF09819">
    <property type="entry name" value="ABC_cobalt"/>
    <property type="match status" value="1"/>
</dbReference>
<comment type="caution">
    <text evidence="2">The sequence shown here is derived from an EMBL/GenBank/DDBJ whole genome shotgun (WGS) entry which is preliminary data.</text>
</comment>
<sequence>MKNGSMKWFNFTTRDIVIMALMVGIAGLFQVLWAHLVFQAQVLGPFVNLFGSFGFNLVSFLILFLIRKPGACVIVKTLSGVIEVLFGSPVGLFAIFYNLVEGLAADIVFVWFKGNFSLNMIVAGSLLAWIFAAPVDAWRDAVPLTTEGLVGYFGPGGMGKVWISLWVYWALLAVKKAGIKPLSEYPPKPPTVLET</sequence>
<reference evidence="2 3" key="1">
    <citation type="journal article" date="2016" name="Nat. Commun.">
        <title>Thousands of microbial genomes shed light on interconnected biogeochemical processes in an aquifer system.</title>
        <authorList>
            <person name="Anantharaman K."/>
            <person name="Brown C.T."/>
            <person name="Hug L.A."/>
            <person name="Sharon I."/>
            <person name="Castelle C.J."/>
            <person name="Probst A.J."/>
            <person name="Thomas B.C."/>
            <person name="Singh A."/>
            <person name="Wilkins M.J."/>
            <person name="Karaoz U."/>
            <person name="Brodie E.L."/>
            <person name="Williams K.H."/>
            <person name="Hubbard S.S."/>
            <person name="Banfield J.F."/>
        </authorList>
    </citation>
    <scope>NUCLEOTIDE SEQUENCE [LARGE SCALE GENOMIC DNA]</scope>
</reference>
<keyword evidence="1" id="KW-0472">Membrane</keyword>